<evidence type="ECO:0000256" key="1">
    <source>
        <dbReference type="SAM" id="Coils"/>
    </source>
</evidence>
<proteinExistence type="predicted"/>
<dbReference type="AlphaFoldDB" id="A0A146K339"/>
<gene>
    <name evidence="2" type="ORF">TPC1_30399</name>
</gene>
<dbReference type="EMBL" id="GDID01006500">
    <property type="protein sequence ID" value="JAP90106.1"/>
    <property type="molecule type" value="Transcribed_RNA"/>
</dbReference>
<organism evidence="2">
    <name type="scientific">Trepomonas sp. PC1</name>
    <dbReference type="NCBI Taxonomy" id="1076344"/>
    <lineage>
        <taxon>Eukaryota</taxon>
        <taxon>Metamonada</taxon>
        <taxon>Diplomonadida</taxon>
        <taxon>Hexamitidae</taxon>
        <taxon>Hexamitinae</taxon>
        <taxon>Trepomonas</taxon>
    </lineage>
</organism>
<protein>
    <submittedName>
        <fullName evidence="2">Uncharacterized protein</fullName>
    </submittedName>
</protein>
<feature type="non-terminal residue" evidence="2">
    <location>
        <position position="1"/>
    </location>
</feature>
<reference evidence="2" key="1">
    <citation type="submission" date="2015-07" db="EMBL/GenBank/DDBJ databases">
        <title>Adaptation to a free-living lifestyle via gene acquisitions in the diplomonad Trepomonas sp. PC1.</title>
        <authorList>
            <person name="Xu F."/>
            <person name="Jerlstrom-Hultqvist J."/>
            <person name="Kolisko M."/>
            <person name="Simpson A.G.B."/>
            <person name="Roger A.J."/>
            <person name="Svard S.G."/>
            <person name="Andersson J.O."/>
        </authorList>
    </citation>
    <scope>NUCLEOTIDE SEQUENCE</scope>
    <source>
        <strain evidence="2">PC1</strain>
    </source>
</reference>
<name>A0A146K339_9EUKA</name>
<keyword evidence="1" id="KW-0175">Coiled coil</keyword>
<accession>A0A146K339</accession>
<evidence type="ECO:0000313" key="2">
    <source>
        <dbReference type="EMBL" id="JAP90106.1"/>
    </source>
</evidence>
<feature type="coiled-coil region" evidence="1">
    <location>
        <begin position="21"/>
        <end position="51"/>
    </location>
</feature>
<sequence>TIDQSNKIEQEVNKIITTMSLQQLEQVATELNKEQNKLNRELQNLIDTNLQRFKVLQEPLSQIPANINNFASKIQEQFQANEDLNKQLVKNHDHFAKFRIQAKQALQNKKQMKSYEQFRTLAEDLKRLGTYEKQFETLQEADEVFKYISQNEVNSLGQFIQLNNEALWDLTVKLLKDFESNFTGKPIEYLLQMGLDQHLLQRIVSGILYNKIGNMDVPQLIIALTAVCTVFQSKQPFMNKKLQHLLSEKLKQQLNTESSDFESHIFKLQIIFNYKQTKPDIKVLSCGQFIKKNLNDLAESDCSDYDFQLEDELLLKLLAQKTTERIEFLMSQKAEQEVQKLLLQMTQTLPFDARLHSLYSDIHLSQVDLTNITATYEILQQNMNQLLTKFENLRPIHDKILGFLPDSALSAVKLDDQMNKFLTKVYALIMFGKVTDLHFNNRLVDLISQEMDFQSEMANRKQLVHQIEKICETVIKITNLMNGRPVNLAQKQLIQQKIKQYLKEENASTLKELFTHPRKDFKVLSIKVKEFNGQEQTFEQQQFTYDIKQIQNCRRAVYFSFGQSIYKFIVKQKSFFKNQHLSAEDCVRIVTSLGVLIMVCSSVINETELEMVGQGIMELLSGNSMTMVSISQIEEHFEEVWL</sequence>
<feature type="non-terminal residue" evidence="2">
    <location>
        <position position="642"/>
    </location>
</feature>